<dbReference type="Gene3D" id="3.20.20.80">
    <property type="entry name" value="Glycosidases"/>
    <property type="match status" value="1"/>
</dbReference>
<evidence type="ECO:0000256" key="9">
    <source>
        <dbReference type="ARBA" id="ARBA00023136"/>
    </source>
</evidence>
<dbReference type="PANTHER" id="PTHR32227">
    <property type="entry name" value="GLUCAN ENDO-1,3-BETA-GLUCOSIDASE BG1-RELATED-RELATED"/>
    <property type="match status" value="1"/>
</dbReference>
<evidence type="ECO:0000256" key="6">
    <source>
        <dbReference type="ARBA" id="ARBA00022622"/>
    </source>
</evidence>
<evidence type="ECO:0000256" key="11">
    <source>
        <dbReference type="ARBA" id="ARBA00023180"/>
    </source>
</evidence>
<accession>A0A0C9S8F1</accession>
<comment type="subcellular location">
    <subcellularLocation>
        <location evidence="2">Cell membrane</location>
        <topology evidence="2">Lipid-anchor</topology>
        <topology evidence="2">GPI-anchor</topology>
    </subcellularLocation>
</comment>
<keyword evidence="11" id="KW-0325">Glycoprotein</keyword>
<proteinExistence type="inferred from homology"/>
<sequence>MAACGGHERRLMAVKVPFLYAVLVAAFGRLVAVFTDSGQTSHFNTNAVGINYGRVADNLPPPSVAVGLIQQLKAGSVKIYDADAQVLRALAGTGLQVVITVHNEDIANISSSPLLADQWIQQNVLPYYPSTLISTIMVGNEVLSTSSFGNDGQGAAEAQALLVPAMTNIQSALEDHNLGASIKVTTSLAMDVLSSSYPPSAGAFREDISAMVMQPMLELISRTNSYIFLDVYPYFAWISNSENVSLDYALLDAVGVTGIEDQGLTYTNMLDAQVDAVVAAMEKVGFPNVTVVISETGWPTGGQSGASVANAARYNQNLVRKALASPPAGTPRRPNTFIPVFVFALFNEDKKPGPVTERNWGLFYPDGSPVYSIVLSADDSPVSRYTQPAVPSEGNGSAPAGTQWCVVSPVAQVEEGSLQAALDYACAAGGDCSMIEPNQPCYLPDTLVSHASYAFNSYWQRSKAKGATCNFNGAATFTTSDPSFSGCIFEHT</sequence>
<dbReference type="SUPFAM" id="SSF51445">
    <property type="entry name" value="(Trans)glycosidases"/>
    <property type="match status" value="1"/>
</dbReference>
<evidence type="ECO:0000256" key="13">
    <source>
        <dbReference type="RuleBase" id="RU004335"/>
    </source>
</evidence>
<dbReference type="AlphaFoldDB" id="A0A0C9S8F1"/>
<dbReference type="GO" id="GO:0042973">
    <property type="term" value="F:glucan endo-1,3-beta-D-glucosidase activity"/>
    <property type="evidence" value="ECO:0007669"/>
    <property type="project" value="UniProtKB-EC"/>
</dbReference>
<dbReference type="Pfam" id="PF07983">
    <property type="entry name" value="X8"/>
    <property type="match status" value="1"/>
</dbReference>
<dbReference type="InterPro" id="IPR017853">
    <property type="entry name" value="GH"/>
</dbReference>
<dbReference type="FunFam" id="3.20.20.80:FF:000005">
    <property type="entry name" value="Glucan endo-1,3-beta-glucosidase 14"/>
    <property type="match status" value="1"/>
</dbReference>
<feature type="domain" description="X8" evidence="16">
    <location>
        <begin position="403"/>
        <end position="489"/>
    </location>
</feature>
<dbReference type="InterPro" id="IPR012946">
    <property type="entry name" value="X8"/>
</dbReference>
<organism evidence="17">
    <name type="scientific">Wollemia nobilis</name>
    <dbReference type="NCBI Taxonomy" id="56998"/>
    <lineage>
        <taxon>Eukaryota</taxon>
        <taxon>Viridiplantae</taxon>
        <taxon>Streptophyta</taxon>
        <taxon>Embryophyta</taxon>
        <taxon>Tracheophyta</taxon>
        <taxon>Spermatophyta</taxon>
        <taxon>Pinopsida</taxon>
        <taxon>Pinidae</taxon>
        <taxon>Conifers II</taxon>
        <taxon>Araucariales</taxon>
        <taxon>Araucariaceae</taxon>
        <taxon>Wollemia</taxon>
    </lineage>
</organism>
<keyword evidence="5" id="KW-1003">Cell membrane</keyword>
<name>A0A0C9S8F1_9CONI</name>
<dbReference type="PROSITE" id="PS00587">
    <property type="entry name" value="GLYCOSYL_HYDROL_F17"/>
    <property type="match status" value="1"/>
</dbReference>
<evidence type="ECO:0000256" key="1">
    <source>
        <dbReference type="ARBA" id="ARBA00000382"/>
    </source>
</evidence>
<keyword evidence="12 14" id="KW-0326">Glycosidase</keyword>
<dbReference type="EMBL" id="GCHU01011255">
    <property type="protein sequence ID" value="JAG87768.1"/>
    <property type="molecule type" value="Transcribed_RNA"/>
</dbReference>
<keyword evidence="6" id="KW-0449">Lipoprotein</keyword>
<evidence type="ECO:0000256" key="4">
    <source>
        <dbReference type="ARBA" id="ARBA00012780"/>
    </source>
</evidence>
<dbReference type="GO" id="GO:0098552">
    <property type="term" value="C:side of membrane"/>
    <property type="evidence" value="ECO:0007669"/>
    <property type="project" value="UniProtKB-KW"/>
</dbReference>
<keyword evidence="6" id="KW-0336">GPI-anchor</keyword>
<evidence type="ECO:0000313" key="17">
    <source>
        <dbReference type="EMBL" id="JAG87768.1"/>
    </source>
</evidence>
<keyword evidence="8 14" id="KW-0378">Hydrolase</keyword>
<dbReference type="InterPro" id="IPR000490">
    <property type="entry name" value="Glyco_hydro_17"/>
</dbReference>
<keyword evidence="7" id="KW-0732">Signal</keyword>
<keyword evidence="10" id="KW-1015">Disulfide bond</keyword>
<dbReference type="Pfam" id="PF00332">
    <property type="entry name" value="Glyco_hydro_17"/>
    <property type="match status" value="1"/>
</dbReference>
<keyword evidence="15" id="KW-1133">Transmembrane helix</keyword>
<comment type="catalytic activity">
    <reaction evidence="1">
        <text>Hydrolysis of (1-&gt;3)-beta-D-glucosidic linkages in (1-&gt;3)-beta-D-glucans.</text>
        <dbReference type="EC" id="3.2.1.39"/>
    </reaction>
</comment>
<dbReference type="InterPro" id="IPR044965">
    <property type="entry name" value="Glyco_hydro_17_plant"/>
</dbReference>
<dbReference type="GO" id="GO:0009506">
    <property type="term" value="C:plasmodesma"/>
    <property type="evidence" value="ECO:0007669"/>
    <property type="project" value="UniProtKB-ARBA"/>
</dbReference>
<feature type="transmembrane region" description="Helical" evidence="15">
    <location>
        <begin position="12"/>
        <end position="34"/>
    </location>
</feature>
<evidence type="ECO:0000259" key="16">
    <source>
        <dbReference type="SMART" id="SM00768"/>
    </source>
</evidence>
<evidence type="ECO:0000256" key="5">
    <source>
        <dbReference type="ARBA" id="ARBA00022475"/>
    </source>
</evidence>
<dbReference type="SMART" id="SM00768">
    <property type="entry name" value="X8"/>
    <property type="match status" value="1"/>
</dbReference>
<dbReference type="FunFam" id="1.20.58.1040:FF:000001">
    <property type="entry name" value="Glucan endo-1,3-beta-glucosidase 4"/>
    <property type="match status" value="1"/>
</dbReference>
<evidence type="ECO:0000256" key="10">
    <source>
        <dbReference type="ARBA" id="ARBA00023157"/>
    </source>
</evidence>
<dbReference type="GO" id="GO:0005886">
    <property type="term" value="C:plasma membrane"/>
    <property type="evidence" value="ECO:0007669"/>
    <property type="project" value="UniProtKB-SubCell"/>
</dbReference>
<reference evidence="17" key="1">
    <citation type="submission" date="2015-02" db="EMBL/GenBank/DDBJ databases">
        <title>A transcriptome of Wollemia nobilis - a relic of Gondwana.</title>
        <authorList>
            <person name="Chia J.Y."/>
            <person name="Leong Y.S."/>
            <person name="Abdul Karim S."/>
            <person name="Wan Azmi N."/>
            <person name="Hercus R."/>
            <person name="Croft L."/>
        </authorList>
    </citation>
    <scope>NUCLEOTIDE SEQUENCE</scope>
    <source>
        <strain evidence="17">MaeBrown</strain>
        <tissue evidence="17">Leaf</tissue>
    </source>
</reference>
<evidence type="ECO:0000256" key="14">
    <source>
        <dbReference type="RuleBase" id="RU004336"/>
    </source>
</evidence>
<dbReference type="EC" id="3.2.1.39" evidence="4"/>
<comment type="similarity">
    <text evidence="3 13">Belongs to the glycosyl hydrolase 17 family.</text>
</comment>
<keyword evidence="9 15" id="KW-0472">Membrane</keyword>
<keyword evidence="15" id="KW-0812">Transmembrane</keyword>
<protein>
    <recommendedName>
        <fullName evidence="4">glucan endo-1,3-beta-D-glucosidase</fullName>
        <ecNumber evidence="4">3.2.1.39</ecNumber>
    </recommendedName>
</protein>
<evidence type="ECO:0000256" key="2">
    <source>
        <dbReference type="ARBA" id="ARBA00004609"/>
    </source>
</evidence>
<dbReference type="Gene3D" id="1.20.58.1040">
    <property type="match status" value="1"/>
</dbReference>
<evidence type="ECO:0000256" key="15">
    <source>
        <dbReference type="SAM" id="Phobius"/>
    </source>
</evidence>
<evidence type="ECO:0000256" key="7">
    <source>
        <dbReference type="ARBA" id="ARBA00022729"/>
    </source>
</evidence>
<evidence type="ECO:0000256" key="8">
    <source>
        <dbReference type="ARBA" id="ARBA00022801"/>
    </source>
</evidence>
<dbReference type="GO" id="GO:0005975">
    <property type="term" value="P:carbohydrate metabolic process"/>
    <property type="evidence" value="ECO:0007669"/>
    <property type="project" value="InterPro"/>
</dbReference>
<evidence type="ECO:0000256" key="12">
    <source>
        <dbReference type="ARBA" id="ARBA00023295"/>
    </source>
</evidence>
<evidence type="ECO:0000256" key="3">
    <source>
        <dbReference type="ARBA" id="ARBA00008773"/>
    </source>
</evidence>